<dbReference type="EMBL" id="LAZR01001335">
    <property type="protein sequence ID" value="KKN46349.1"/>
    <property type="molecule type" value="Genomic_DNA"/>
</dbReference>
<protein>
    <submittedName>
        <fullName evidence="1">Uncharacterized protein</fullName>
    </submittedName>
</protein>
<comment type="caution">
    <text evidence="1">The sequence shown here is derived from an EMBL/GenBank/DDBJ whole genome shotgun (WGS) entry which is preliminary data.</text>
</comment>
<evidence type="ECO:0000313" key="1">
    <source>
        <dbReference type="EMBL" id="KKN46349.1"/>
    </source>
</evidence>
<sequence length="176" mass="19947">MSDFVAKWERAGDEDLDRCQAISGPGQCNLRAVENSEFCPAHGGNMAHQANKNRELRNYRLSKFQARIAELGNNDNITNLRDEIAILRIMIEERINTCKDSHDLMLMSSPLSDLIMKVEKVVVSCNKLESKLGNLLDRNKALQFAQIIVQIIGNYITDEEELDKISEEILKALKDV</sequence>
<accession>A0A0F9QVA5</accession>
<dbReference type="AlphaFoldDB" id="A0A0F9QVA5"/>
<gene>
    <name evidence="1" type="ORF">LCGC14_0673770</name>
</gene>
<name>A0A0F9QVA5_9ZZZZ</name>
<reference evidence="1" key="1">
    <citation type="journal article" date="2015" name="Nature">
        <title>Complex archaea that bridge the gap between prokaryotes and eukaryotes.</title>
        <authorList>
            <person name="Spang A."/>
            <person name="Saw J.H."/>
            <person name="Jorgensen S.L."/>
            <person name="Zaremba-Niedzwiedzka K."/>
            <person name="Martijn J."/>
            <person name="Lind A.E."/>
            <person name="van Eijk R."/>
            <person name="Schleper C."/>
            <person name="Guy L."/>
            <person name="Ettema T.J."/>
        </authorList>
    </citation>
    <scope>NUCLEOTIDE SEQUENCE</scope>
</reference>
<organism evidence="1">
    <name type="scientific">marine sediment metagenome</name>
    <dbReference type="NCBI Taxonomy" id="412755"/>
    <lineage>
        <taxon>unclassified sequences</taxon>
        <taxon>metagenomes</taxon>
        <taxon>ecological metagenomes</taxon>
    </lineage>
</organism>
<proteinExistence type="predicted"/>